<dbReference type="AlphaFoldDB" id="A0A0F7SIM8"/>
<evidence type="ECO:0000313" key="1">
    <source>
        <dbReference type="EMBL" id="CDZ97578.1"/>
    </source>
</evidence>
<accession>A0A0F7SIM8</accession>
<name>A0A0F7SIM8_PHARH</name>
<proteinExistence type="predicted"/>
<organism evidence="1">
    <name type="scientific">Phaffia rhodozyma</name>
    <name type="common">Yeast</name>
    <name type="synonym">Xanthophyllomyces dendrorhous</name>
    <dbReference type="NCBI Taxonomy" id="264483"/>
    <lineage>
        <taxon>Eukaryota</taxon>
        <taxon>Fungi</taxon>
        <taxon>Dikarya</taxon>
        <taxon>Basidiomycota</taxon>
        <taxon>Agaricomycotina</taxon>
        <taxon>Tremellomycetes</taxon>
        <taxon>Cystofilobasidiales</taxon>
        <taxon>Mrakiaceae</taxon>
        <taxon>Phaffia</taxon>
    </lineage>
</organism>
<reference evidence="1" key="1">
    <citation type="submission" date="2014-08" db="EMBL/GenBank/DDBJ databases">
        <authorList>
            <person name="Sharma Rahul"/>
            <person name="Thines Marco"/>
        </authorList>
    </citation>
    <scope>NUCLEOTIDE SEQUENCE</scope>
</reference>
<protein>
    <submittedName>
        <fullName evidence="1">Uncharacterized protein</fullName>
    </submittedName>
</protein>
<sequence>MDCSASKSLFSSYSSERVFLYSLLCCFGQWSSSRSERELIWLLPLAVAFRFGITASLPLTGVFVSARASSSSS</sequence>
<dbReference type="EMBL" id="LN483217">
    <property type="protein sequence ID" value="CDZ97578.1"/>
    <property type="molecule type" value="Genomic_DNA"/>
</dbReference>